<evidence type="ECO:0000313" key="2">
    <source>
        <dbReference type="Proteomes" id="UP000244937"/>
    </source>
</evidence>
<dbReference type="GO" id="GO:0016787">
    <property type="term" value="F:hydrolase activity"/>
    <property type="evidence" value="ECO:0007669"/>
    <property type="project" value="UniProtKB-KW"/>
</dbReference>
<dbReference type="SUPFAM" id="SSF53474">
    <property type="entry name" value="alpha/beta-Hydrolases"/>
    <property type="match status" value="1"/>
</dbReference>
<dbReference type="Proteomes" id="UP000244937">
    <property type="component" value="Chromosome"/>
</dbReference>
<protein>
    <submittedName>
        <fullName evidence="1">Alpha/beta hydrolase</fullName>
    </submittedName>
</protein>
<dbReference type="KEGG" id="fpal:HYN49_14760"/>
<proteinExistence type="predicted"/>
<sequence length="309" mass="35044">MTHYGYRLMQMGFRHDTVNILIKSKTGEEQISKPILLFCQGSLPQPLIKVDDKGAYDIFPFAVEKLLEEYHLVIIGKPGIPLVCNVKELGRDFTYMDANGNTPEKYTLNNTLDYYVKRNIRVLKFLGRQPWAGKGRVVVAGHSEGSTIAAKMASAYGKITHLIYSGGNPMGRIMSMMAQSRKTESNAVGEQSGEDDMVLWQSVVDGKNNTDGAGGDSYKTTYEFSIPPIRYLEKLDIPVLVSYGTKDWSTPFNDYLRVEMVREGKHNFEFKAYIGAEHNYFPVDAQGKVDYDTYNWDKVAEDWRLWLKG</sequence>
<name>A0A2S1SL08_9FLAO</name>
<organism evidence="1 2">
    <name type="scientific">Flavobacterium pallidum</name>
    <dbReference type="NCBI Taxonomy" id="2172098"/>
    <lineage>
        <taxon>Bacteria</taxon>
        <taxon>Pseudomonadati</taxon>
        <taxon>Bacteroidota</taxon>
        <taxon>Flavobacteriia</taxon>
        <taxon>Flavobacteriales</taxon>
        <taxon>Flavobacteriaceae</taxon>
        <taxon>Flavobacterium</taxon>
    </lineage>
</organism>
<keyword evidence="1" id="KW-0378">Hydrolase</keyword>
<gene>
    <name evidence="1" type="ORF">HYN49_14760</name>
</gene>
<dbReference type="EMBL" id="CP029187">
    <property type="protein sequence ID" value="AWI27061.1"/>
    <property type="molecule type" value="Genomic_DNA"/>
</dbReference>
<accession>A0A2S1SL08</accession>
<dbReference type="Gene3D" id="3.40.50.1820">
    <property type="entry name" value="alpha/beta hydrolase"/>
    <property type="match status" value="1"/>
</dbReference>
<dbReference type="InterPro" id="IPR029058">
    <property type="entry name" value="AB_hydrolase_fold"/>
</dbReference>
<dbReference type="AlphaFoldDB" id="A0A2S1SL08"/>
<keyword evidence="2" id="KW-1185">Reference proteome</keyword>
<evidence type="ECO:0000313" key="1">
    <source>
        <dbReference type="EMBL" id="AWI27061.1"/>
    </source>
</evidence>
<reference evidence="1 2" key="1">
    <citation type="submission" date="2018-05" db="EMBL/GenBank/DDBJ databases">
        <title>Genome sequencing of Flavobacterium sp. HYN0049.</title>
        <authorList>
            <person name="Yi H."/>
            <person name="Baek C."/>
        </authorList>
    </citation>
    <scope>NUCLEOTIDE SEQUENCE [LARGE SCALE GENOMIC DNA]</scope>
    <source>
        <strain evidence="1 2">HYN0049</strain>
    </source>
</reference>